<keyword evidence="2" id="KW-0614">Plasmid</keyword>
<evidence type="ECO:0000313" key="2">
    <source>
        <dbReference type="EMBL" id="QNS09514.1"/>
    </source>
</evidence>
<dbReference type="RefSeq" id="WP_188342169.1">
    <property type="nucleotide sequence ID" value="NZ_CP061283.1"/>
</dbReference>
<dbReference type="AlphaFoldDB" id="A0A7H1BLA9"/>
<dbReference type="EMBL" id="CP061283">
    <property type="protein sequence ID" value="QNS09514.1"/>
    <property type="molecule type" value="Genomic_DNA"/>
</dbReference>
<proteinExistence type="predicted"/>
<sequence length="113" mass="12437">MNDDFNARVIPAFPRQNSGVRLVDLATGKEIKPGQTIPEPNGHGHITYVGPTVHTREGDRTPRPGRVAVVRYTTPATDWAFLPAELNARYVDADAPHNEGDDGQLPPQTRRSE</sequence>
<organism evidence="2 3">
    <name type="scientific">Streptomyces xanthii</name>
    <dbReference type="NCBI Taxonomy" id="2768069"/>
    <lineage>
        <taxon>Bacteria</taxon>
        <taxon>Bacillati</taxon>
        <taxon>Actinomycetota</taxon>
        <taxon>Actinomycetes</taxon>
        <taxon>Kitasatosporales</taxon>
        <taxon>Streptomycetaceae</taxon>
        <taxon>Streptomyces</taxon>
    </lineage>
</organism>
<evidence type="ECO:0000313" key="3">
    <source>
        <dbReference type="Proteomes" id="UP000516428"/>
    </source>
</evidence>
<keyword evidence="3" id="KW-1185">Reference proteome</keyword>
<protein>
    <submittedName>
        <fullName evidence="2">Uncharacterized protein</fullName>
    </submittedName>
</protein>
<dbReference type="Proteomes" id="UP000516428">
    <property type="component" value="Plasmid unnamed2"/>
</dbReference>
<dbReference type="KEGG" id="sxn:IAG42_37835"/>
<feature type="region of interest" description="Disordered" evidence="1">
    <location>
        <begin position="92"/>
        <end position="113"/>
    </location>
</feature>
<evidence type="ECO:0000256" key="1">
    <source>
        <dbReference type="SAM" id="MobiDB-lite"/>
    </source>
</evidence>
<accession>A0A7H1BLA9</accession>
<reference evidence="2 3" key="1">
    <citation type="submission" date="2020-09" db="EMBL/GenBank/DDBJ databases">
        <title>A novel species.</title>
        <authorList>
            <person name="Gao J."/>
        </authorList>
    </citation>
    <scope>NUCLEOTIDE SEQUENCE [LARGE SCALE GENOMIC DNA]</scope>
    <source>
        <strain evidence="2 3">CRXT-Y-14</strain>
        <plasmid evidence="2 3">unnamed2</plasmid>
    </source>
</reference>
<geneLocation type="plasmid" evidence="2 3">
    <name>unnamed2</name>
</geneLocation>
<name>A0A7H1BLA9_9ACTN</name>
<gene>
    <name evidence="2" type="ORF">IAG42_37835</name>
</gene>